<dbReference type="GO" id="GO:0032259">
    <property type="term" value="P:methylation"/>
    <property type="evidence" value="ECO:0007669"/>
    <property type="project" value="UniProtKB-KW"/>
</dbReference>
<keyword evidence="6" id="KW-0819">tRNA processing</keyword>
<evidence type="ECO:0000313" key="11">
    <source>
        <dbReference type="EMBL" id="PKS09533.1"/>
    </source>
</evidence>
<evidence type="ECO:0000256" key="3">
    <source>
        <dbReference type="ARBA" id="ARBA00022603"/>
    </source>
</evidence>
<dbReference type="Proteomes" id="UP000233524">
    <property type="component" value="Unassembled WGS sequence"/>
</dbReference>
<dbReference type="Pfam" id="PF02676">
    <property type="entry name" value="TYW3"/>
    <property type="match status" value="1"/>
</dbReference>
<accession>A0A2N3NAS1</accession>
<dbReference type="VEuPathDB" id="FungiDB:jhhlp_004150"/>
<keyword evidence="4" id="KW-0808">Transferase</keyword>
<keyword evidence="12" id="KW-1185">Reference proteome</keyword>
<protein>
    <recommendedName>
        <fullName evidence="2">tRNA(Phe) 7-[(3-amino-3-carboxypropyl)-4-demethylwyosine(37)-N(4)]-methyltransferase</fullName>
        <ecNumber evidence="2">2.1.1.282</ecNumber>
    </recommendedName>
    <alternativeName>
        <fullName evidence="7">tRNA(Phe) 7-((3-amino-3-carboxypropyl)-4-demethylwyosine(37)-N(4))-methyltransferase</fullName>
    </alternativeName>
</protein>
<keyword evidence="5" id="KW-0949">S-adenosyl-L-methionine</keyword>
<evidence type="ECO:0000256" key="5">
    <source>
        <dbReference type="ARBA" id="ARBA00022691"/>
    </source>
</evidence>
<dbReference type="EC" id="2.1.1.282" evidence="2"/>
<dbReference type="GO" id="GO:0008168">
    <property type="term" value="F:methyltransferase activity"/>
    <property type="evidence" value="ECO:0007669"/>
    <property type="project" value="UniProtKB-KW"/>
</dbReference>
<sequence>MPDFPPPPATFSEKKAKIISQLQVPPEEYTDLSPKGSIDEALIDVIDEVNAVEGFVTTSSCAGRASVFLEGSRVRPQAGSGEVTTVAGVGGKGGGGTWLYVSHDPFAETTEKVDWENVFGLKGQGGAQPPHDQGAGDEEKRFIHFKFEPMILHILTASLEHAQALLRCAQQAGFRESGVINVTAATGESDVIPIVAIRTMGLGFESLIGFQLRGNRQSMVEISYLETLVDLANTRFVENKKRIERFRTGFQNLIANRKLDREKPEGWEDGDARRARKRTEGLRRQEELKAEQSRNVDGRADDLEDPTGLFTDLGLRTDDE</sequence>
<dbReference type="FunCoup" id="A0A2N3NAS1">
    <property type="interactions" value="48"/>
</dbReference>
<comment type="catalytic activity">
    <reaction evidence="8">
        <text>4-demethyl-7-[(3S)-3-amino-3-carboxypropyl]wyosine(37) in tRNA(Phe) + S-adenosyl-L-methionine = 7-[(3S)-3-amino-3-carboxypropyl]wyosine(37) in tRNA(Phe) + S-adenosyl-L-homocysteine + H(+)</text>
        <dbReference type="Rhea" id="RHEA:36635"/>
        <dbReference type="Rhea" id="RHEA-COMP:10378"/>
        <dbReference type="Rhea" id="RHEA-COMP:10379"/>
        <dbReference type="ChEBI" id="CHEBI:15378"/>
        <dbReference type="ChEBI" id="CHEBI:57856"/>
        <dbReference type="ChEBI" id="CHEBI:59789"/>
        <dbReference type="ChEBI" id="CHEBI:73543"/>
        <dbReference type="ChEBI" id="CHEBI:73550"/>
        <dbReference type="EC" id="2.1.1.282"/>
    </reaction>
</comment>
<evidence type="ECO:0000256" key="7">
    <source>
        <dbReference type="ARBA" id="ARBA00030554"/>
    </source>
</evidence>
<dbReference type="EMBL" id="NLAX01000010">
    <property type="protein sequence ID" value="PKS09533.1"/>
    <property type="molecule type" value="Genomic_DNA"/>
</dbReference>
<dbReference type="PANTHER" id="PTHR48418:SF1">
    <property type="entry name" value="TRNA WYBUTOSINE-SYNTHESIZING PROTEIN 3"/>
    <property type="match status" value="1"/>
</dbReference>
<dbReference type="OrthoDB" id="263283at2759"/>
<evidence type="ECO:0000259" key="10">
    <source>
        <dbReference type="Pfam" id="PF02676"/>
    </source>
</evidence>
<organism evidence="11 12">
    <name type="scientific">Lomentospora prolificans</name>
    <dbReference type="NCBI Taxonomy" id="41688"/>
    <lineage>
        <taxon>Eukaryota</taxon>
        <taxon>Fungi</taxon>
        <taxon>Dikarya</taxon>
        <taxon>Ascomycota</taxon>
        <taxon>Pezizomycotina</taxon>
        <taxon>Sordariomycetes</taxon>
        <taxon>Hypocreomycetidae</taxon>
        <taxon>Microascales</taxon>
        <taxon>Microascaceae</taxon>
        <taxon>Lomentospora</taxon>
    </lineage>
</organism>
<name>A0A2N3NAS1_9PEZI</name>
<dbReference type="AlphaFoldDB" id="A0A2N3NAS1"/>
<dbReference type="GO" id="GO:0008033">
    <property type="term" value="P:tRNA processing"/>
    <property type="evidence" value="ECO:0007669"/>
    <property type="project" value="UniProtKB-KW"/>
</dbReference>
<dbReference type="InterPro" id="IPR003827">
    <property type="entry name" value="tRNA_yW-synthesising"/>
</dbReference>
<dbReference type="Gene3D" id="3.30.1960.10">
    <property type="entry name" value="tRNA wybutosine-synthesizing-like"/>
    <property type="match status" value="1"/>
</dbReference>
<dbReference type="InParanoid" id="A0A2N3NAS1"/>
<evidence type="ECO:0000256" key="4">
    <source>
        <dbReference type="ARBA" id="ARBA00022679"/>
    </source>
</evidence>
<dbReference type="PANTHER" id="PTHR48418">
    <property type="entry name" value="TRNA WYBUTOSINE-SYNTHESIZING PROTEIN 3"/>
    <property type="match status" value="1"/>
</dbReference>
<evidence type="ECO:0000256" key="9">
    <source>
        <dbReference type="SAM" id="MobiDB-lite"/>
    </source>
</evidence>
<comment type="caution">
    <text evidence="11">The sequence shown here is derived from an EMBL/GenBank/DDBJ whole genome shotgun (WGS) entry which is preliminary data.</text>
</comment>
<gene>
    <name evidence="11" type="ORF">jhhlp_004150</name>
</gene>
<feature type="region of interest" description="Disordered" evidence="9">
    <location>
        <begin position="263"/>
        <end position="320"/>
    </location>
</feature>
<dbReference type="STRING" id="41688.A0A2N3NAS1"/>
<evidence type="ECO:0000256" key="1">
    <source>
        <dbReference type="ARBA" id="ARBA00008569"/>
    </source>
</evidence>
<evidence type="ECO:0000256" key="8">
    <source>
        <dbReference type="ARBA" id="ARBA00049202"/>
    </source>
</evidence>
<reference evidence="11 12" key="1">
    <citation type="journal article" date="2017" name="G3 (Bethesda)">
        <title>First Draft Genome Sequence of the Pathogenic Fungus Lomentospora prolificans (Formerly Scedosporium prolificans).</title>
        <authorList>
            <person name="Luo R."/>
            <person name="Zimin A."/>
            <person name="Workman R."/>
            <person name="Fan Y."/>
            <person name="Pertea G."/>
            <person name="Grossman N."/>
            <person name="Wear M.P."/>
            <person name="Jia B."/>
            <person name="Miller H."/>
            <person name="Casadevall A."/>
            <person name="Timp W."/>
            <person name="Zhang S.X."/>
            <person name="Salzberg S.L."/>
        </authorList>
    </citation>
    <scope>NUCLEOTIDE SEQUENCE [LARGE SCALE GENOMIC DNA]</scope>
    <source>
        <strain evidence="11 12">JHH-5317</strain>
    </source>
</reference>
<evidence type="ECO:0000313" key="12">
    <source>
        <dbReference type="Proteomes" id="UP000233524"/>
    </source>
</evidence>
<dbReference type="InterPro" id="IPR036602">
    <property type="entry name" value="tRNA_yW-synthesising-like_sf"/>
</dbReference>
<proteinExistence type="inferred from homology"/>
<comment type="similarity">
    <text evidence="1">Belongs to the TYW3 family.</text>
</comment>
<feature type="domain" description="tRNA wybutosine-synthesizing protein" evidence="10">
    <location>
        <begin position="13"/>
        <end position="251"/>
    </location>
</feature>
<feature type="compositionally biased region" description="Basic and acidic residues" evidence="9">
    <location>
        <begin position="263"/>
        <end position="301"/>
    </location>
</feature>
<evidence type="ECO:0000256" key="6">
    <source>
        <dbReference type="ARBA" id="ARBA00022694"/>
    </source>
</evidence>
<keyword evidence="3" id="KW-0489">Methyltransferase</keyword>
<evidence type="ECO:0000256" key="2">
    <source>
        <dbReference type="ARBA" id="ARBA00012750"/>
    </source>
</evidence>
<dbReference type="SUPFAM" id="SSF111278">
    <property type="entry name" value="SSo0622-like"/>
    <property type="match status" value="1"/>
</dbReference>